<evidence type="ECO:0008006" key="4">
    <source>
        <dbReference type="Google" id="ProtNLM"/>
    </source>
</evidence>
<organism evidence="2 3">
    <name type="scientific">Flexibacter flexilis DSM 6793</name>
    <dbReference type="NCBI Taxonomy" id="927664"/>
    <lineage>
        <taxon>Bacteria</taxon>
        <taxon>Pseudomonadati</taxon>
        <taxon>Bacteroidota</taxon>
        <taxon>Cytophagia</taxon>
        <taxon>Cytophagales</taxon>
        <taxon>Flexibacteraceae</taxon>
        <taxon>Flexibacter</taxon>
    </lineage>
</organism>
<dbReference type="Proteomes" id="UP000199514">
    <property type="component" value="Unassembled WGS sequence"/>
</dbReference>
<dbReference type="STRING" id="927664.SAMN05421780_101646"/>
<keyword evidence="1" id="KW-0732">Signal</keyword>
<evidence type="ECO:0000313" key="3">
    <source>
        <dbReference type="Proteomes" id="UP000199514"/>
    </source>
</evidence>
<name>A0A1I1E767_9BACT</name>
<evidence type="ECO:0000256" key="1">
    <source>
        <dbReference type="SAM" id="SignalP"/>
    </source>
</evidence>
<sequence length="118" mass="12652">MKSFFNIVCGLLLSAAVVACSDDAAARLPLSSPDGKFELAKSTDQLQQLITRRANAKEAVSLDSVKYFQVSQGVWSALVKYHDAQNEQGSIIISHQLSDQKTDSVVISSDSVAVAPKP</sequence>
<reference evidence="2 3" key="1">
    <citation type="submission" date="2016-10" db="EMBL/GenBank/DDBJ databases">
        <authorList>
            <person name="de Groot N.N."/>
        </authorList>
    </citation>
    <scope>NUCLEOTIDE SEQUENCE [LARGE SCALE GENOMIC DNA]</scope>
    <source>
        <strain evidence="2 3">DSM 6793</strain>
    </source>
</reference>
<dbReference type="EMBL" id="FOLE01000001">
    <property type="protein sequence ID" value="SFB82482.1"/>
    <property type="molecule type" value="Genomic_DNA"/>
</dbReference>
<evidence type="ECO:0000313" key="2">
    <source>
        <dbReference type="EMBL" id="SFB82482.1"/>
    </source>
</evidence>
<accession>A0A1I1E767</accession>
<protein>
    <recommendedName>
        <fullName evidence="4">Lipoprotein</fullName>
    </recommendedName>
</protein>
<keyword evidence="3" id="KW-1185">Reference proteome</keyword>
<feature type="chain" id="PRO_5011772802" description="Lipoprotein" evidence="1">
    <location>
        <begin position="22"/>
        <end position="118"/>
    </location>
</feature>
<gene>
    <name evidence="2" type="ORF">SAMN05421780_101646</name>
</gene>
<dbReference type="PROSITE" id="PS51257">
    <property type="entry name" value="PROKAR_LIPOPROTEIN"/>
    <property type="match status" value="1"/>
</dbReference>
<proteinExistence type="predicted"/>
<feature type="signal peptide" evidence="1">
    <location>
        <begin position="1"/>
        <end position="21"/>
    </location>
</feature>
<dbReference type="AlphaFoldDB" id="A0A1I1E767"/>
<dbReference type="RefSeq" id="WP_091507182.1">
    <property type="nucleotide sequence ID" value="NZ_FOLE01000001.1"/>
</dbReference>